<reference evidence="1" key="2">
    <citation type="submission" date="2014-09" db="EMBL/GenBank/DDBJ databases">
        <title>Criblamydia sequanensis harbors a mega-plasmid encoding arsenite resistance.</title>
        <authorList>
            <person name="Bertelli C."/>
            <person name="Goesmann A."/>
            <person name="Greub G."/>
        </authorList>
    </citation>
    <scope>NUCLEOTIDE SEQUENCE [LARGE SCALE GENOMIC DNA]</scope>
    <source>
        <strain evidence="1">CRIB-18</strain>
    </source>
</reference>
<dbReference type="AlphaFoldDB" id="A0A090E309"/>
<dbReference type="InterPro" id="IPR019291">
    <property type="entry name" value="Host_attachment_protein"/>
</dbReference>
<evidence type="ECO:0000313" key="1">
    <source>
        <dbReference type="EMBL" id="CDR35019.1"/>
    </source>
</evidence>
<dbReference type="eggNOG" id="COG5622">
    <property type="taxonomic scope" value="Bacteria"/>
</dbReference>
<sequence length="145" mass="16469">MQKETWIVVANKEKARIFEVEKFGSLKEIHTLIHPQSGLKADELYSDNMGCTTEAFRMGQHMMEPATTYKVKEAIIFARQISKYLDAEKKTGSFTRMFLMAEPSFLGVLRNELSASVTKCVEAEVSKDLTKFTAGEIWTHMPVVN</sequence>
<protein>
    <recommendedName>
        <fullName evidence="3">Host attachment protein</fullName>
    </recommendedName>
</protein>
<comment type="caution">
    <text evidence="1">The sequence shown here is derived from an EMBL/GenBank/DDBJ whole genome shotgun (WGS) entry which is preliminary data.</text>
</comment>
<dbReference type="Proteomes" id="UP000031552">
    <property type="component" value="Unassembled WGS sequence"/>
</dbReference>
<gene>
    <name evidence="1" type="ORF">CSEC_2213</name>
</gene>
<dbReference type="RefSeq" id="WP_041018578.1">
    <property type="nucleotide sequence ID" value="NZ_CCEJ010000012.1"/>
</dbReference>
<reference evidence="1" key="1">
    <citation type="submission" date="2013-12" db="EMBL/GenBank/DDBJ databases">
        <authorList>
            <person name="Linke B."/>
        </authorList>
    </citation>
    <scope>NUCLEOTIDE SEQUENCE [LARGE SCALE GENOMIC DNA]</scope>
    <source>
        <strain evidence="1">CRIB-18</strain>
    </source>
</reference>
<dbReference type="EMBL" id="CCEJ010000012">
    <property type="protein sequence ID" value="CDR35019.1"/>
    <property type="molecule type" value="Genomic_DNA"/>
</dbReference>
<dbReference type="Pfam" id="PF10116">
    <property type="entry name" value="Host_attach"/>
    <property type="match status" value="1"/>
</dbReference>
<keyword evidence="2" id="KW-1185">Reference proteome</keyword>
<accession>A0A090E309</accession>
<name>A0A090E309_9BACT</name>
<proteinExistence type="predicted"/>
<dbReference type="OrthoDB" id="329419at2"/>
<dbReference type="STRING" id="1437425.CSEC_2213"/>
<evidence type="ECO:0000313" key="2">
    <source>
        <dbReference type="Proteomes" id="UP000031552"/>
    </source>
</evidence>
<evidence type="ECO:0008006" key="3">
    <source>
        <dbReference type="Google" id="ProtNLM"/>
    </source>
</evidence>
<organism evidence="1 2">
    <name type="scientific">Candidatus Criblamydia sequanensis CRIB-18</name>
    <dbReference type="NCBI Taxonomy" id="1437425"/>
    <lineage>
        <taxon>Bacteria</taxon>
        <taxon>Pseudomonadati</taxon>
        <taxon>Chlamydiota</taxon>
        <taxon>Chlamydiia</taxon>
        <taxon>Parachlamydiales</taxon>
        <taxon>Candidatus Criblamydiaceae</taxon>
        <taxon>Candidatus Criblamydia</taxon>
    </lineage>
</organism>